<dbReference type="RefSeq" id="WP_130856004.1">
    <property type="nucleotide sequence ID" value="NZ_JBHLWO010000002.1"/>
</dbReference>
<reference evidence="8 9" key="1">
    <citation type="submission" date="2024-09" db="EMBL/GenBank/DDBJ databases">
        <authorList>
            <person name="Sun Q."/>
            <person name="Mori K."/>
        </authorList>
    </citation>
    <scope>NUCLEOTIDE SEQUENCE [LARGE SCALE GENOMIC DNA]</scope>
    <source>
        <strain evidence="8 9">CCM 7765</strain>
    </source>
</reference>
<dbReference type="InterPro" id="IPR011055">
    <property type="entry name" value="Dup_hybrid_motif"/>
</dbReference>
<evidence type="ECO:0000259" key="7">
    <source>
        <dbReference type="Pfam" id="PF01551"/>
    </source>
</evidence>
<keyword evidence="6" id="KW-0482">Metalloprotease</keyword>
<evidence type="ECO:0000256" key="1">
    <source>
        <dbReference type="ARBA" id="ARBA00001947"/>
    </source>
</evidence>
<dbReference type="EMBL" id="JBHLWO010000002">
    <property type="protein sequence ID" value="MFC0319361.1"/>
    <property type="molecule type" value="Genomic_DNA"/>
</dbReference>
<dbReference type="Gene3D" id="3.10.450.350">
    <property type="match status" value="1"/>
</dbReference>
<dbReference type="InterPro" id="IPR050570">
    <property type="entry name" value="Cell_wall_metabolism_enzyme"/>
</dbReference>
<protein>
    <submittedName>
        <fullName evidence="8">M23 family metallopeptidase</fullName>
        <ecNumber evidence="8">3.4.24.-</ecNumber>
    </submittedName>
</protein>
<dbReference type="InterPro" id="IPR016047">
    <property type="entry name" value="M23ase_b-sheet_dom"/>
</dbReference>
<dbReference type="PANTHER" id="PTHR21666">
    <property type="entry name" value="PEPTIDASE-RELATED"/>
    <property type="match status" value="1"/>
</dbReference>
<proteinExistence type="predicted"/>
<evidence type="ECO:0000256" key="3">
    <source>
        <dbReference type="ARBA" id="ARBA00022723"/>
    </source>
</evidence>
<evidence type="ECO:0000313" key="8">
    <source>
        <dbReference type="EMBL" id="MFC0319361.1"/>
    </source>
</evidence>
<evidence type="ECO:0000313" key="9">
    <source>
        <dbReference type="Proteomes" id="UP001589774"/>
    </source>
</evidence>
<keyword evidence="9" id="KW-1185">Reference proteome</keyword>
<dbReference type="Pfam" id="PF01551">
    <property type="entry name" value="Peptidase_M23"/>
    <property type="match status" value="1"/>
</dbReference>
<dbReference type="EC" id="3.4.24.-" evidence="8"/>
<feature type="domain" description="M23ase beta-sheet core" evidence="7">
    <location>
        <begin position="291"/>
        <end position="384"/>
    </location>
</feature>
<keyword evidence="4 8" id="KW-0378">Hydrolase</keyword>
<evidence type="ECO:0000256" key="4">
    <source>
        <dbReference type="ARBA" id="ARBA00022801"/>
    </source>
</evidence>
<dbReference type="GO" id="GO:0016787">
    <property type="term" value="F:hydrolase activity"/>
    <property type="evidence" value="ECO:0007669"/>
    <property type="project" value="UniProtKB-KW"/>
</dbReference>
<keyword evidence="2" id="KW-0645">Protease</keyword>
<dbReference type="PANTHER" id="PTHR21666:SF288">
    <property type="entry name" value="CELL DIVISION PROTEIN YTFB"/>
    <property type="match status" value="1"/>
</dbReference>
<dbReference type="Proteomes" id="UP001589774">
    <property type="component" value="Unassembled WGS sequence"/>
</dbReference>
<name>A0ABV6HKY9_9SPHI</name>
<comment type="caution">
    <text evidence="8">The sequence shown here is derived from an EMBL/GenBank/DDBJ whole genome shotgun (WGS) entry which is preliminary data.</text>
</comment>
<evidence type="ECO:0000256" key="6">
    <source>
        <dbReference type="ARBA" id="ARBA00023049"/>
    </source>
</evidence>
<gene>
    <name evidence="8" type="ORF">ACFFI0_13665</name>
</gene>
<accession>A0ABV6HKY9</accession>
<organism evidence="8 9">
    <name type="scientific">Olivibacter oleidegradans</name>
    <dbReference type="NCBI Taxonomy" id="760123"/>
    <lineage>
        <taxon>Bacteria</taxon>
        <taxon>Pseudomonadati</taxon>
        <taxon>Bacteroidota</taxon>
        <taxon>Sphingobacteriia</taxon>
        <taxon>Sphingobacteriales</taxon>
        <taxon>Sphingobacteriaceae</taxon>
        <taxon>Olivibacter</taxon>
    </lineage>
</organism>
<dbReference type="Gene3D" id="2.70.70.10">
    <property type="entry name" value="Glucose Permease (Domain IIA)"/>
    <property type="match status" value="1"/>
</dbReference>
<sequence>MKFNKYTIKILVVLILVLGSGIVFFSGFEINRTSEESPTKAVNAQEKIPVPLPKQFNLAVDSFDVHNNKVERNQFLSNILSAYQVDPVTISKLADKSRAIFNVRKISAGNPYTIFTYKNNPQKAAYFIYQPNPIDYIVYDLRDTLNVYAGKKDVAVRLETVASDINHSLYEALQRNGADPQLAIKLAEIYGWAIDFYAIGENDWFKIQYERRYVDDRPVDAGHIVSAVFSHKGKELSAFYFQTDSTTKGEYYDEEGNSVRRAFLKAPLKFSRITSRYTKRRLHPVQKIWKAHLGTDYAAPRGTPIIATGNGVVTESAFSKFNGNYVKIKHNGTYTTQYLHMSKRAVRSGQRVQQGQVIGYVGSTGLATGPHVCYRFWKNGKQVDALKQNFRETTPLPSKFLSAFKAVVAREQEVLASLNVVAGDALASSTELTDREEKAL</sequence>
<keyword evidence="3" id="KW-0479">Metal-binding</keyword>
<keyword evidence="5" id="KW-0862">Zinc</keyword>
<evidence type="ECO:0000256" key="5">
    <source>
        <dbReference type="ARBA" id="ARBA00022833"/>
    </source>
</evidence>
<dbReference type="CDD" id="cd12797">
    <property type="entry name" value="M23_peptidase"/>
    <property type="match status" value="1"/>
</dbReference>
<evidence type="ECO:0000256" key="2">
    <source>
        <dbReference type="ARBA" id="ARBA00022670"/>
    </source>
</evidence>
<comment type="cofactor">
    <cofactor evidence="1">
        <name>Zn(2+)</name>
        <dbReference type="ChEBI" id="CHEBI:29105"/>
    </cofactor>
</comment>
<dbReference type="SUPFAM" id="SSF51261">
    <property type="entry name" value="Duplicated hybrid motif"/>
    <property type="match status" value="1"/>
</dbReference>